<protein>
    <submittedName>
        <fullName evidence="2">Uncharacterized protein</fullName>
    </submittedName>
</protein>
<accession>A0A919ULH1</accession>
<keyword evidence="1" id="KW-0472">Membrane</keyword>
<sequence length="180" mass="17823">MTELLDALYGAAPTRQGPGLVGKIILVILWVGVCAFSVVLSLPDIDLATGRTGTPGTPGTLTVISCEALGEGRYDCKGSFLPDSGGPAIPVDASPDSDAGEVIRAQLTPAGDRAVPAGTKGLLAALAVPAVGVGGIGFLPYVLLHWAGIRRGRRAAVTVGSVLAVAGLAMAVVGVAASVA</sequence>
<organism evidence="2 3">
    <name type="scientific">Acrocarpospora phusangensis</name>
    <dbReference type="NCBI Taxonomy" id="1070424"/>
    <lineage>
        <taxon>Bacteria</taxon>
        <taxon>Bacillati</taxon>
        <taxon>Actinomycetota</taxon>
        <taxon>Actinomycetes</taxon>
        <taxon>Streptosporangiales</taxon>
        <taxon>Streptosporangiaceae</taxon>
        <taxon>Acrocarpospora</taxon>
    </lineage>
</organism>
<evidence type="ECO:0000313" key="3">
    <source>
        <dbReference type="Proteomes" id="UP000640052"/>
    </source>
</evidence>
<evidence type="ECO:0000256" key="1">
    <source>
        <dbReference type="SAM" id="Phobius"/>
    </source>
</evidence>
<comment type="caution">
    <text evidence="2">The sequence shown here is derived from an EMBL/GenBank/DDBJ whole genome shotgun (WGS) entry which is preliminary data.</text>
</comment>
<reference evidence="2" key="1">
    <citation type="submission" date="2021-01" db="EMBL/GenBank/DDBJ databases">
        <title>Whole genome shotgun sequence of Acrocarpospora phusangensis NBRC 108782.</title>
        <authorList>
            <person name="Komaki H."/>
            <person name="Tamura T."/>
        </authorList>
    </citation>
    <scope>NUCLEOTIDE SEQUENCE</scope>
    <source>
        <strain evidence="2">NBRC 108782</strain>
    </source>
</reference>
<feature type="transmembrane region" description="Helical" evidence="1">
    <location>
        <begin position="122"/>
        <end position="144"/>
    </location>
</feature>
<dbReference type="AlphaFoldDB" id="A0A919ULH1"/>
<keyword evidence="1" id="KW-1133">Transmembrane helix</keyword>
<proteinExistence type="predicted"/>
<dbReference type="EMBL" id="BOOA01000003">
    <property type="protein sequence ID" value="GIH22187.1"/>
    <property type="molecule type" value="Genomic_DNA"/>
</dbReference>
<evidence type="ECO:0000313" key="2">
    <source>
        <dbReference type="EMBL" id="GIH22187.1"/>
    </source>
</evidence>
<keyword evidence="3" id="KW-1185">Reference proteome</keyword>
<dbReference type="RefSeq" id="WP_204039046.1">
    <property type="nucleotide sequence ID" value="NZ_BOOA01000003.1"/>
</dbReference>
<gene>
    <name evidence="2" type="ORF">Aph01nite_04970</name>
</gene>
<feature type="transmembrane region" description="Helical" evidence="1">
    <location>
        <begin position="20"/>
        <end position="42"/>
    </location>
</feature>
<keyword evidence="1" id="KW-0812">Transmembrane</keyword>
<feature type="transmembrane region" description="Helical" evidence="1">
    <location>
        <begin position="156"/>
        <end position="179"/>
    </location>
</feature>
<name>A0A919ULH1_9ACTN</name>
<dbReference type="Proteomes" id="UP000640052">
    <property type="component" value="Unassembled WGS sequence"/>
</dbReference>